<organism evidence="1">
    <name type="scientific">Pseudomonas phage Nican01</name>
    <dbReference type="NCBI Taxonomy" id="3138540"/>
    <lineage>
        <taxon>Viruses</taxon>
        <taxon>Duplodnaviria</taxon>
        <taxon>Heunggongvirae</taxon>
        <taxon>Uroviricota</taxon>
        <taxon>Caudoviricetes</taxon>
        <taxon>Nickievirus</taxon>
    </lineage>
</organism>
<protein>
    <submittedName>
        <fullName evidence="1">Uncharacterized protein</fullName>
    </submittedName>
</protein>
<evidence type="ECO:0000313" key="1">
    <source>
        <dbReference type="EMBL" id="XAI70122.1"/>
    </source>
</evidence>
<sequence length="461" mass="52618">MTATPQVTQYRVFLYSSDVNRLTLEGDFNTEEEAKACVESWIGDRDWDEELAAGNFEIQTRLNSHLKMEYSAYAHAYPILEKPKSVEGESLEAYNERSMNYQRDLQINSKPIISHKLFPTCEAAEQAIDEAIDELAQDLDIRLYGRVTRARRAAGIHERYLTDLTEFGYKVYRGDGAKAQYATSVTIEDLKAIRFPEPGVKMARHRGFEVTSGALRVSDPCYEMGTWCAGTTNNVLNGRWLAHVGYYREPVEGWTKERFEKEIAELEQPQERERIGQLEKIMADLPEDQKAEHQEKLDALLGFYRSHGLREFGRMWGNPDDWTGRVAFLHIRHESVLNDPIDPFSFVANDDFQVGVDSGQAGFFDLDKYEAALKDKKDNTRDDNTRFEQFYDHCGENTLGNDRWGIVEGFGAVSSSGYGDGGYKLVERRNEAGELIEARIVYMLEGSEFYPGIGGDEEDDE</sequence>
<gene>
    <name evidence="1" type="ORF">Nican01_00109</name>
</gene>
<name>A0AAU6W1I6_9CAUD</name>
<proteinExistence type="predicted"/>
<reference evidence="1" key="1">
    <citation type="journal article" date="2024" name="J. Gen. Virol.">
        <title>Novel phages of Pseudomonas syringae unveil numerous potential auxiliary metabolic genes.</title>
        <authorList>
            <person name="Feltin C."/>
            <person name="Garneau J.R."/>
            <person name="Morris C.E."/>
            <person name="Berard A."/>
            <person name="Torres-Barcelo C."/>
        </authorList>
    </citation>
    <scope>NUCLEOTIDE SEQUENCE</scope>
</reference>
<dbReference type="EMBL" id="PP179318">
    <property type="protein sequence ID" value="XAI70122.1"/>
    <property type="molecule type" value="Genomic_DNA"/>
</dbReference>
<accession>A0AAU6W1I6</accession>